<evidence type="ECO:0000313" key="3">
    <source>
        <dbReference type="Proteomes" id="UP000824890"/>
    </source>
</evidence>
<dbReference type="AlphaFoldDB" id="A0A816KPD7"/>
<accession>A0A816KPD7</accession>
<evidence type="ECO:0000313" key="1">
    <source>
        <dbReference type="EMBL" id="CAF1929262.1"/>
    </source>
</evidence>
<name>A0A816KPD7_BRANA</name>
<reference evidence="1" key="1">
    <citation type="submission" date="2021-01" db="EMBL/GenBank/DDBJ databases">
        <authorList>
            <consortium name="Genoscope - CEA"/>
            <person name="William W."/>
        </authorList>
    </citation>
    <scope>NUCLEOTIDE SEQUENCE</scope>
</reference>
<keyword evidence="3" id="KW-1185">Reference proteome</keyword>
<sequence>MARGTGRTALTIWQTGRDEPHLAYGERARINRTRPMASGPERTAFTIWRAGQDEPHSLYGERAGMNRVRHMRDGTDRARRAGRAGSNLGFLRKITDCQDVDKPLFSFRRLFSQGCLSKGLDFSI</sequence>
<dbReference type="Proteomes" id="UP001295469">
    <property type="component" value="Chromosome C05"/>
</dbReference>
<reference evidence="2 3" key="2">
    <citation type="submission" date="2021-05" db="EMBL/GenBank/DDBJ databases">
        <title>Genome Assembly of Synthetic Allotetraploid Brassica napus Reveals Homoeologous Exchanges between Subgenomes.</title>
        <authorList>
            <person name="Davis J.T."/>
        </authorList>
    </citation>
    <scope>NUCLEOTIDE SEQUENCE [LARGE SCALE GENOMIC DNA]</scope>
    <source>
        <strain evidence="3">cv. Da-Ae</strain>
        <tissue evidence="2">Seedling</tissue>
    </source>
</reference>
<proteinExistence type="predicted"/>
<protein>
    <submittedName>
        <fullName evidence="1">(rape) hypothetical protein</fullName>
    </submittedName>
</protein>
<dbReference type="EMBL" id="HG994369">
    <property type="protein sequence ID" value="CAF1929262.1"/>
    <property type="molecule type" value="Genomic_DNA"/>
</dbReference>
<dbReference type="EMBL" id="JAGKQM010001834">
    <property type="protein sequence ID" value="KAH0851164.1"/>
    <property type="molecule type" value="Genomic_DNA"/>
</dbReference>
<gene>
    <name evidence="1" type="ORF">DARMORV10_C05P32270.1</name>
    <name evidence="2" type="ORF">HID58_094943</name>
</gene>
<dbReference type="Proteomes" id="UP000824890">
    <property type="component" value="Unassembled WGS sequence"/>
</dbReference>
<organism evidence="1">
    <name type="scientific">Brassica napus</name>
    <name type="common">Rape</name>
    <dbReference type="NCBI Taxonomy" id="3708"/>
    <lineage>
        <taxon>Eukaryota</taxon>
        <taxon>Viridiplantae</taxon>
        <taxon>Streptophyta</taxon>
        <taxon>Embryophyta</taxon>
        <taxon>Tracheophyta</taxon>
        <taxon>Spermatophyta</taxon>
        <taxon>Magnoliopsida</taxon>
        <taxon>eudicotyledons</taxon>
        <taxon>Gunneridae</taxon>
        <taxon>Pentapetalae</taxon>
        <taxon>rosids</taxon>
        <taxon>malvids</taxon>
        <taxon>Brassicales</taxon>
        <taxon>Brassicaceae</taxon>
        <taxon>Brassiceae</taxon>
        <taxon>Brassica</taxon>
    </lineage>
</organism>
<evidence type="ECO:0000313" key="2">
    <source>
        <dbReference type="EMBL" id="KAH0851164.1"/>
    </source>
</evidence>